<sequence length="410" mass="44132">MGGEALEAAFREAGARIVAALAARFRDLDIAEEAFAEACSRAAKAWPASGTPDAPSAWLYRTSERAALDMVRRRKVRKTLIPEPPEPDATAEDLMSSDSAIIPEERLRLIFICCHPAVAPDSRAALTLRLVCGLEVAEIARVFLTNDVALQQRLVRAKRKIREAGVSFEVPGPEHWPERLSAVLSTLEVAYSKAHEDAAGSGRHAGFAAEMMALTALLASMMPDEAEVQALAAIIRFAEARRPARLAADGSMIPLSEQDPARWSADLIADARRYCGRALSIGSPAPRILNMMIHALWCGRKSLDDPPPWKAVLGAYDVLCDLQDNPIVTINRAVALAEVEGPEPALATIAKLEPERFANFLPFHALVADLLARTGNVAGAQAAFDRALALGPGEAERRYLAARRAALSGA</sequence>
<protein>
    <submittedName>
        <fullName evidence="4">RNA polymerase sigma-70 factor (ECF subfamily)</fullName>
    </submittedName>
</protein>
<evidence type="ECO:0000313" key="4">
    <source>
        <dbReference type="EMBL" id="MET3613815.1"/>
    </source>
</evidence>
<dbReference type="RefSeq" id="WP_354556318.1">
    <property type="nucleotide sequence ID" value="NZ_JBEPMB010000002.1"/>
</dbReference>
<dbReference type="PANTHER" id="PTHR47756:SF1">
    <property type="entry name" value="BLL0085 PROTEIN"/>
    <property type="match status" value="1"/>
</dbReference>
<dbReference type="InterPro" id="IPR036388">
    <property type="entry name" value="WH-like_DNA-bd_sf"/>
</dbReference>
<reference evidence="4 5" key="1">
    <citation type="submission" date="2024-06" db="EMBL/GenBank/DDBJ databases">
        <title>Genomic Encyclopedia of Type Strains, Phase IV (KMG-IV): sequencing the most valuable type-strain genomes for metagenomic binning, comparative biology and taxonomic classification.</title>
        <authorList>
            <person name="Goeker M."/>
        </authorList>
    </citation>
    <scope>NUCLEOTIDE SEQUENCE [LARGE SCALE GENOMIC DNA]</scope>
    <source>
        <strain evidence="4 5">DSM 29780</strain>
    </source>
</reference>
<gene>
    <name evidence="4" type="ORF">ABID16_002144</name>
</gene>
<feature type="domain" description="RNA polymerase sigma-70 region 2" evidence="1">
    <location>
        <begin position="16"/>
        <end position="75"/>
    </location>
</feature>
<proteinExistence type="predicted"/>
<dbReference type="InterPro" id="IPR013249">
    <property type="entry name" value="RNA_pol_sigma70_r4_t2"/>
</dbReference>
<feature type="domain" description="DUF6596" evidence="3">
    <location>
        <begin position="179"/>
        <end position="278"/>
    </location>
</feature>
<dbReference type="SUPFAM" id="SSF88946">
    <property type="entry name" value="Sigma2 domain of RNA polymerase sigma factors"/>
    <property type="match status" value="1"/>
</dbReference>
<dbReference type="SUPFAM" id="SSF88659">
    <property type="entry name" value="Sigma3 and sigma4 domains of RNA polymerase sigma factors"/>
    <property type="match status" value="1"/>
</dbReference>
<organism evidence="4 5">
    <name type="scientific">Rhizobium aquaticum</name>
    <dbReference type="NCBI Taxonomy" id="1549636"/>
    <lineage>
        <taxon>Bacteria</taxon>
        <taxon>Pseudomonadati</taxon>
        <taxon>Pseudomonadota</taxon>
        <taxon>Alphaproteobacteria</taxon>
        <taxon>Hyphomicrobiales</taxon>
        <taxon>Rhizobiaceae</taxon>
        <taxon>Rhizobium/Agrobacterium group</taxon>
        <taxon>Rhizobium</taxon>
    </lineage>
</organism>
<dbReference type="Proteomes" id="UP001549047">
    <property type="component" value="Unassembled WGS sequence"/>
</dbReference>
<dbReference type="PANTHER" id="PTHR47756">
    <property type="entry name" value="BLL6612 PROTEIN-RELATED"/>
    <property type="match status" value="1"/>
</dbReference>
<comment type="caution">
    <text evidence="4">The sequence shown here is derived from an EMBL/GenBank/DDBJ whole genome shotgun (WGS) entry which is preliminary data.</text>
</comment>
<dbReference type="Gene3D" id="1.10.1740.10">
    <property type="match status" value="1"/>
</dbReference>
<dbReference type="InterPro" id="IPR046531">
    <property type="entry name" value="DUF6596"/>
</dbReference>
<evidence type="ECO:0000313" key="5">
    <source>
        <dbReference type="Proteomes" id="UP001549047"/>
    </source>
</evidence>
<dbReference type="InterPro" id="IPR007627">
    <property type="entry name" value="RNA_pol_sigma70_r2"/>
</dbReference>
<evidence type="ECO:0000259" key="1">
    <source>
        <dbReference type="Pfam" id="PF04542"/>
    </source>
</evidence>
<dbReference type="Pfam" id="PF08281">
    <property type="entry name" value="Sigma70_r4_2"/>
    <property type="match status" value="1"/>
</dbReference>
<dbReference type="Pfam" id="PF20239">
    <property type="entry name" value="DUF6596"/>
    <property type="match status" value="1"/>
</dbReference>
<dbReference type="SUPFAM" id="SSF48452">
    <property type="entry name" value="TPR-like"/>
    <property type="match status" value="1"/>
</dbReference>
<dbReference type="EMBL" id="JBEPMB010000002">
    <property type="protein sequence ID" value="MET3613815.1"/>
    <property type="molecule type" value="Genomic_DNA"/>
</dbReference>
<dbReference type="Pfam" id="PF04542">
    <property type="entry name" value="Sigma70_r2"/>
    <property type="match status" value="1"/>
</dbReference>
<dbReference type="InterPro" id="IPR011990">
    <property type="entry name" value="TPR-like_helical_dom_sf"/>
</dbReference>
<dbReference type="InterPro" id="IPR013324">
    <property type="entry name" value="RNA_pol_sigma_r3/r4-like"/>
</dbReference>
<accession>A0ABV2IZ88</accession>
<evidence type="ECO:0000259" key="3">
    <source>
        <dbReference type="Pfam" id="PF20239"/>
    </source>
</evidence>
<name>A0ABV2IZ88_9HYPH</name>
<keyword evidence="5" id="KW-1185">Reference proteome</keyword>
<dbReference type="Gene3D" id="1.10.10.10">
    <property type="entry name" value="Winged helix-like DNA-binding domain superfamily/Winged helix DNA-binding domain"/>
    <property type="match status" value="1"/>
</dbReference>
<feature type="domain" description="RNA polymerase sigma factor 70 region 4 type 2" evidence="2">
    <location>
        <begin position="110"/>
        <end position="161"/>
    </location>
</feature>
<evidence type="ECO:0000259" key="2">
    <source>
        <dbReference type="Pfam" id="PF08281"/>
    </source>
</evidence>
<dbReference type="InterPro" id="IPR013325">
    <property type="entry name" value="RNA_pol_sigma_r2"/>
</dbReference>